<organism evidence="2 3">
    <name type="scientific">Dyadobacter fanqingshengii</name>
    <dbReference type="NCBI Taxonomy" id="2906443"/>
    <lineage>
        <taxon>Bacteria</taxon>
        <taxon>Pseudomonadati</taxon>
        <taxon>Bacteroidota</taxon>
        <taxon>Cytophagia</taxon>
        <taxon>Cytophagales</taxon>
        <taxon>Spirosomataceae</taxon>
        <taxon>Dyadobacter</taxon>
    </lineage>
</organism>
<feature type="transmembrane region" description="Helical" evidence="1">
    <location>
        <begin position="20"/>
        <end position="38"/>
    </location>
</feature>
<gene>
    <name evidence="2" type="ORF">LXM24_09965</name>
</gene>
<name>A0A9X1P9Z4_9BACT</name>
<evidence type="ECO:0000256" key="1">
    <source>
        <dbReference type="SAM" id="Phobius"/>
    </source>
</evidence>
<feature type="transmembrane region" description="Helical" evidence="1">
    <location>
        <begin position="58"/>
        <end position="80"/>
    </location>
</feature>
<keyword evidence="1" id="KW-0812">Transmembrane</keyword>
<dbReference type="Proteomes" id="UP001139700">
    <property type="component" value="Unassembled WGS sequence"/>
</dbReference>
<accession>A0A9X1P9Z4</accession>
<dbReference type="RefSeq" id="WP_234612869.1">
    <property type="nucleotide sequence ID" value="NZ_CP098806.1"/>
</dbReference>
<evidence type="ECO:0000313" key="3">
    <source>
        <dbReference type="Proteomes" id="UP001139700"/>
    </source>
</evidence>
<evidence type="ECO:0000313" key="2">
    <source>
        <dbReference type="EMBL" id="MCF0040409.1"/>
    </source>
</evidence>
<sequence>MMDNQIRNKPILSLDRSDIVPVFLWAVIVFLTWLFMHGADHFLALTPAALGKYFELRWVLIAHITAGGGALVMGLVQFWPKLRSFSWKLHRVIGLLYLMAILLSSICAVILAFSTAYEVNWAYAFSLQIWVGVWISSTAIAYYAALKRKFQLHQEWMVRSYLVTLAFIISGLAVKLPYIQCLGSFAEISPSLFWMGWSVPLYIYQVILSGRARK</sequence>
<protein>
    <submittedName>
        <fullName evidence="2">DUF2306 domain-containing protein</fullName>
    </submittedName>
</protein>
<feature type="transmembrane region" description="Helical" evidence="1">
    <location>
        <begin position="191"/>
        <end position="208"/>
    </location>
</feature>
<feature type="transmembrane region" description="Helical" evidence="1">
    <location>
        <begin position="158"/>
        <end position="179"/>
    </location>
</feature>
<reference evidence="2" key="1">
    <citation type="submission" date="2021-12" db="EMBL/GenBank/DDBJ databases">
        <title>Novel species in genus Dyadobacter.</title>
        <authorList>
            <person name="Ma C."/>
        </authorList>
    </citation>
    <scope>NUCLEOTIDE SEQUENCE</scope>
    <source>
        <strain evidence="2">CY399</strain>
    </source>
</reference>
<keyword evidence="1" id="KW-1133">Transmembrane helix</keyword>
<keyword evidence="1" id="KW-0472">Membrane</keyword>
<dbReference type="EMBL" id="JAJTTA010000002">
    <property type="protein sequence ID" value="MCF0040409.1"/>
    <property type="molecule type" value="Genomic_DNA"/>
</dbReference>
<dbReference type="InterPro" id="IPR018750">
    <property type="entry name" value="DUF2306_membrane"/>
</dbReference>
<dbReference type="AlphaFoldDB" id="A0A9X1P9Z4"/>
<keyword evidence="3" id="KW-1185">Reference proteome</keyword>
<proteinExistence type="predicted"/>
<comment type="caution">
    <text evidence="2">The sequence shown here is derived from an EMBL/GenBank/DDBJ whole genome shotgun (WGS) entry which is preliminary data.</text>
</comment>
<dbReference type="Pfam" id="PF10067">
    <property type="entry name" value="DUF2306"/>
    <property type="match status" value="1"/>
</dbReference>
<feature type="transmembrane region" description="Helical" evidence="1">
    <location>
        <begin position="92"/>
        <end position="117"/>
    </location>
</feature>
<feature type="transmembrane region" description="Helical" evidence="1">
    <location>
        <begin position="123"/>
        <end position="146"/>
    </location>
</feature>